<reference evidence="1" key="1">
    <citation type="submission" date="2021-01" db="EMBL/GenBank/DDBJ databases">
        <authorList>
            <person name="Corre E."/>
            <person name="Pelletier E."/>
            <person name="Niang G."/>
            <person name="Scheremetjew M."/>
            <person name="Finn R."/>
            <person name="Kale V."/>
            <person name="Holt S."/>
            <person name="Cochrane G."/>
            <person name="Meng A."/>
            <person name="Brown T."/>
            <person name="Cohen L."/>
        </authorList>
    </citation>
    <scope>NUCLEOTIDE SEQUENCE</scope>
    <source>
        <strain evidence="1">RCC3387</strain>
    </source>
</reference>
<sequence>MNFGVRYAYDSQNCTGPGDCVTMYDRYGYFVGCNNFKSNYPYPDESTSYPTGIWYSLPGEGACDGSEPTGASDCTYTYSWPPEEISLKELAAPAGGQDAFWEAGDVKVSEKKARRQVKAAAGLFKKKYPKSPDLTTPPCDFDFSKFWS</sequence>
<protein>
    <submittedName>
        <fullName evidence="1">Uncharacterized protein</fullName>
    </submittedName>
</protein>
<organism evidence="1">
    <name type="scientific">Zooxanthella nutricula</name>
    <dbReference type="NCBI Taxonomy" id="1333877"/>
    <lineage>
        <taxon>Eukaryota</taxon>
        <taxon>Sar</taxon>
        <taxon>Alveolata</taxon>
        <taxon>Dinophyceae</taxon>
        <taxon>Peridiniales</taxon>
        <taxon>Peridiniales incertae sedis</taxon>
        <taxon>Zooxanthella</taxon>
    </lineage>
</organism>
<name>A0A7S2P058_9DINO</name>
<evidence type="ECO:0000313" key="1">
    <source>
        <dbReference type="EMBL" id="CAD9570864.1"/>
    </source>
</evidence>
<proteinExistence type="predicted"/>
<gene>
    <name evidence="1" type="ORF">BRAN1462_LOCUS28286</name>
</gene>
<dbReference type="EMBL" id="HBGW01044602">
    <property type="protein sequence ID" value="CAD9570864.1"/>
    <property type="molecule type" value="Transcribed_RNA"/>
</dbReference>
<accession>A0A7S2P058</accession>
<dbReference type="AlphaFoldDB" id="A0A7S2P058"/>